<protein>
    <recommendedName>
        <fullName evidence="1">Transposase IS204/IS1001/IS1096/IS1165 DDE domain-containing protein</fullName>
    </recommendedName>
</protein>
<reference evidence="2 3" key="1">
    <citation type="submission" date="2018-09" db="EMBL/GenBank/DDBJ databases">
        <authorList>
            <person name="Tagini F."/>
        </authorList>
    </citation>
    <scope>NUCLEOTIDE SEQUENCE [LARGE SCALE GENOMIC DNA]</scope>
    <source>
        <strain evidence="2 3">MK136</strain>
    </source>
</reference>
<evidence type="ECO:0000313" key="3">
    <source>
        <dbReference type="Proteomes" id="UP000273307"/>
    </source>
</evidence>
<organism evidence="2 3">
    <name type="scientific">Mycobacterium attenuatum</name>
    <dbReference type="NCBI Taxonomy" id="2341086"/>
    <lineage>
        <taxon>Bacteria</taxon>
        <taxon>Bacillati</taxon>
        <taxon>Actinomycetota</taxon>
        <taxon>Actinomycetes</taxon>
        <taxon>Mycobacteriales</taxon>
        <taxon>Mycobacteriaceae</taxon>
        <taxon>Mycobacterium</taxon>
    </lineage>
</organism>
<sequence length="204" mass="22093">MLLRVAWRTVAAIVGLIRFGVDEMSVGNGHRFLTVVVDHGGRSAGVRGQAATRKLWASYATRAALLTHVSCHGAERIHALARQRAPKVLIGLFPFHVVAWPLKTPDKVRARTMTKAGVRDRHAIWTTRKNPPDVTCEQRTGFAEIAVTTALTPGVPAQRATARGLSDQRPKETPAACGGHVLRAAMSGYSTNTGCSRLLTYSHI</sequence>
<keyword evidence="3" id="KW-1185">Reference proteome</keyword>
<dbReference type="Pfam" id="PF01610">
    <property type="entry name" value="DDE_Tnp_ISL3"/>
    <property type="match status" value="1"/>
</dbReference>
<feature type="domain" description="Transposase IS204/IS1001/IS1096/IS1165 DDE" evidence="1">
    <location>
        <begin position="20"/>
        <end position="144"/>
    </location>
</feature>
<dbReference type="Proteomes" id="UP000273307">
    <property type="component" value="Unassembled WGS sequence"/>
</dbReference>
<accession>A0A498QCS4</accession>
<dbReference type="AlphaFoldDB" id="A0A498QCS4"/>
<dbReference type="EMBL" id="UPHP01000145">
    <property type="protein sequence ID" value="VBA44098.1"/>
    <property type="molecule type" value="Genomic_DNA"/>
</dbReference>
<dbReference type="InterPro" id="IPR002560">
    <property type="entry name" value="Transposase_DDE"/>
</dbReference>
<evidence type="ECO:0000259" key="1">
    <source>
        <dbReference type="Pfam" id="PF01610"/>
    </source>
</evidence>
<proteinExistence type="predicted"/>
<name>A0A498QCS4_9MYCO</name>
<evidence type="ECO:0000313" key="2">
    <source>
        <dbReference type="EMBL" id="VBA44098.1"/>
    </source>
</evidence>
<gene>
    <name evidence="2" type="ORF">LAUMK136_05436</name>
</gene>